<sequence length="600" mass="67700">MGVFSETAGFLRSVEPSLMSDLAHNYDARIVTAILLLLILPLTYTYTSAQSHLARSSKRDVAEPPQVPYLVPFLGNTYAFVSGPAAFFATVRKTFKNIPARVLLGGQRMYLIPHGEHIQTLFKSSRHLNAEYTTIIAFRDALGLPDKELQELYADQSGIDTAPAPGYEHMEAQHRIFFQIHKHVHTHFAGRSLEAITSKFIESFSSRMLGEKAELQLGSQWSEQPDLHDLVRTEIFHAATEAFCGDYIFRLCPNLCKEFWEFDEVLPSLISGTPKFLNGKALAARAVLLKNIKTWHKFARESFDWNNAEAVHAEWEPIYGARIMRERQKMFKDMKTSEDGGASYDLGLIWASSGNVIAASFWCLFFILQDPALKEAIIEETTPCFRKGTLAFDSERLYSRPLLQSAYLETLRLSVAAPITRISRVPKFRLGKWAVKKDEMMFATTWVASRDTTFWNRGSVDHKTGKAEHEVDKFWAERFLEFEDDPRSGPVRKSDNATAEKKPLDASRLSRAKVVESGMQGYYYPFGGGSKMCPGRFFAKRQILVTVALMLRAFDMELLDAAAASKTQPCMPLTPVGTVRPNVKTAFKIRKRSQGPGRAC</sequence>
<evidence type="ECO:0000313" key="2">
    <source>
        <dbReference type="Proteomes" id="UP001143856"/>
    </source>
</evidence>
<dbReference type="Proteomes" id="UP001143856">
    <property type="component" value="Unassembled WGS sequence"/>
</dbReference>
<accession>A0ACC1PQ73</accession>
<keyword evidence="2" id="KW-1185">Reference proteome</keyword>
<reference evidence="1" key="1">
    <citation type="submission" date="2022-10" db="EMBL/GenBank/DDBJ databases">
        <title>Genome Sequence of Xylaria curta.</title>
        <authorList>
            <person name="Buettner E."/>
        </authorList>
    </citation>
    <scope>NUCLEOTIDE SEQUENCE</scope>
    <source>
        <strain evidence="1">Babe10</strain>
    </source>
</reference>
<name>A0ACC1PQ73_9PEZI</name>
<gene>
    <name evidence="1" type="ORF">NUW58_g315</name>
</gene>
<comment type="caution">
    <text evidence="1">The sequence shown here is derived from an EMBL/GenBank/DDBJ whole genome shotgun (WGS) entry which is preliminary data.</text>
</comment>
<protein>
    <submittedName>
        <fullName evidence="1">Uncharacterized protein</fullName>
    </submittedName>
</protein>
<proteinExistence type="predicted"/>
<organism evidence="1 2">
    <name type="scientific">Xylaria curta</name>
    <dbReference type="NCBI Taxonomy" id="42375"/>
    <lineage>
        <taxon>Eukaryota</taxon>
        <taxon>Fungi</taxon>
        <taxon>Dikarya</taxon>
        <taxon>Ascomycota</taxon>
        <taxon>Pezizomycotina</taxon>
        <taxon>Sordariomycetes</taxon>
        <taxon>Xylariomycetidae</taxon>
        <taxon>Xylariales</taxon>
        <taxon>Xylariaceae</taxon>
        <taxon>Xylaria</taxon>
    </lineage>
</organism>
<dbReference type="EMBL" id="JAPDGR010000026">
    <property type="protein sequence ID" value="KAJ2998448.1"/>
    <property type="molecule type" value="Genomic_DNA"/>
</dbReference>
<evidence type="ECO:0000313" key="1">
    <source>
        <dbReference type="EMBL" id="KAJ2998448.1"/>
    </source>
</evidence>